<feature type="domain" description="FHA" evidence="8">
    <location>
        <begin position="30"/>
        <end position="78"/>
    </location>
</feature>
<comment type="caution">
    <text evidence="9">The sequence shown here is derived from an EMBL/GenBank/DDBJ whole genome shotgun (WGS) entry which is preliminary data.</text>
</comment>
<feature type="compositionally biased region" description="Basic and acidic residues" evidence="7">
    <location>
        <begin position="852"/>
        <end position="865"/>
    </location>
</feature>
<feature type="region of interest" description="Disordered" evidence="7">
    <location>
        <begin position="955"/>
        <end position="978"/>
    </location>
</feature>
<feature type="region of interest" description="Disordered" evidence="7">
    <location>
        <begin position="1217"/>
        <end position="1243"/>
    </location>
</feature>
<feature type="compositionally biased region" description="Basic and acidic residues" evidence="7">
    <location>
        <begin position="304"/>
        <end position="314"/>
    </location>
</feature>
<accession>A0A9W7Y4N2</accession>
<evidence type="ECO:0000313" key="9">
    <source>
        <dbReference type="EMBL" id="KAJ1724926.1"/>
    </source>
</evidence>
<feature type="region of interest" description="Disordered" evidence="7">
    <location>
        <begin position="585"/>
        <end position="621"/>
    </location>
</feature>
<feature type="region of interest" description="Disordered" evidence="7">
    <location>
        <begin position="102"/>
        <end position="152"/>
    </location>
</feature>
<evidence type="ECO:0000256" key="6">
    <source>
        <dbReference type="ARBA" id="ARBA00023306"/>
    </source>
</evidence>
<evidence type="ECO:0000256" key="3">
    <source>
        <dbReference type="ARBA" id="ARBA00022553"/>
    </source>
</evidence>
<feature type="compositionally biased region" description="Low complexity" evidence="7">
    <location>
        <begin position="1056"/>
        <end position="1068"/>
    </location>
</feature>
<feature type="compositionally biased region" description="Low complexity" evidence="7">
    <location>
        <begin position="1410"/>
        <end position="1419"/>
    </location>
</feature>
<feature type="region of interest" description="Disordered" evidence="7">
    <location>
        <begin position="1331"/>
        <end position="1560"/>
    </location>
</feature>
<evidence type="ECO:0000256" key="5">
    <source>
        <dbReference type="ARBA" id="ARBA00023242"/>
    </source>
</evidence>
<dbReference type="Gene3D" id="2.60.200.20">
    <property type="match status" value="1"/>
</dbReference>
<dbReference type="InterPro" id="IPR008984">
    <property type="entry name" value="SMAD_FHA_dom_sf"/>
</dbReference>
<dbReference type="OrthoDB" id="6288785at2759"/>
<feature type="compositionally biased region" description="Low complexity" evidence="7">
    <location>
        <begin position="1445"/>
        <end position="1460"/>
    </location>
</feature>
<feature type="region of interest" description="Disordered" evidence="7">
    <location>
        <begin position="192"/>
        <end position="246"/>
    </location>
</feature>
<feature type="compositionally biased region" description="Low complexity" evidence="7">
    <location>
        <begin position="788"/>
        <end position="818"/>
    </location>
</feature>
<feature type="compositionally biased region" description="Low complexity" evidence="7">
    <location>
        <begin position="350"/>
        <end position="364"/>
    </location>
</feature>
<dbReference type="Pfam" id="PF15276">
    <property type="entry name" value="PP1_bind"/>
    <property type="match status" value="1"/>
</dbReference>
<dbReference type="GO" id="GO:0007088">
    <property type="term" value="P:regulation of mitotic nuclear division"/>
    <property type="evidence" value="ECO:0007669"/>
    <property type="project" value="TreeGrafter"/>
</dbReference>
<feature type="compositionally biased region" description="Low complexity" evidence="7">
    <location>
        <begin position="916"/>
        <end position="935"/>
    </location>
</feature>
<keyword evidence="4" id="KW-0832">Ubl conjugation</keyword>
<evidence type="ECO:0000313" key="10">
    <source>
        <dbReference type="Proteomes" id="UP001149813"/>
    </source>
</evidence>
<dbReference type="PROSITE" id="PS50006">
    <property type="entry name" value="FHA_DOMAIN"/>
    <property type="match status" value="1"/>
</dbReference>
<evidence type="ECO:0000259" key="8">
    <source>
        <dbReference type="PROSITE" id="PS50006"/>
    </source>
</evidence>
<feature type="compositionally biased region" description="Low complexity" evidence="7">
    <location>
        <begin position="1490"/>
        <end position="1514"/>
    </location>
</feature>
<feature type="compositionally biased region" description="Polar residues" evidence="7">
    <location>
        <begin position="378"/>
        <end position="393"/>
    </location>
</feature>
<dbReference type="SUPFAM" id="SSF49879">
    <property type="entry name" value="SMAD/FHA domain"/>
    <property type="match status" value="1"/>
</dbReference>
<comment type="subcellular location">
    <subcellularLocation>
        <location evidence="1">Nucleus</location>
    </subcellularLocation>
</comment>
<protein>
    <submittedName>
        <fullName evidence="9">Antigen identified by monoclonal antibody Ki-67</fullName>
    </submittedName>
</protein>
<gene>
    <name evidence="9" type="primary">MKI67</name>
    <name evidence="9" type="ORF">LPJ53_000852</name>
</gene>
<feature type="compositionally biased region" description="Low complexity" evidence="7">
    <location>
        <begin position="1217"/>
        <end position="1229"/>
    </location>
</feature>
<feature type="region of interest" description="Disordered" evidence="7">
    <location>
        <begin position="434"/>
        <end position="570"/>
    </location>
</feature>
<feature type="region of interest" description="Disordered" evidence="7">
    <location>
        <begin position="842"/>
        <end position="884"/>
    </location>
</feature>
<feature type="compositionally biased region" description="Low complexity" evidence="7">
    <location>
        <begin position="871"/>
        <end position="884"/>
    </location>
</feature>
<feature type="compositionally biased region" description="Polar residues" evidence="7">
    <location>
        <begin position="444"/>
        <end position="459"/>
    </location>
</feature>
<evidence type="ECO:0000256" key="1">
    <source>
        <dbReference type="ARBA" id="ARBA00004123"/>
    </source>
</evidence>
<feature type="compositionally biased region" description="Low complexity" evidence="7">
    <location>
        <begin position="1371"/>
        <end position="1392"/>
    </location>
</feature>
<dbReference type="InterPro" id="IPR000253">
    <property type="entry name" value="FHA_dom"/>
</dbReference>
<feature type="region of interest" description="Disordered" evidence="7">
    <location>
        <begin position="300"/>
        <end position="407"/>
    </location>
</feature>
<feature type="region of interest" description="Disordered" evidence="7">
    <location>
        <begin position="766"/>
        <end position="820"/>
    </location>
</feature>
<dbReference type="SMART" id="SM00240">
    <property type="entry name" value="FHA"/>
    <property type="match status" value="1"/>
</dbReference>
<dbReference type="CDD" id="cd22673">
    <property type="entry name" value="FHA_Ki67"/>
    <property type="match status" value="1"/>
</dbReference>
<dbReference type="GO" id="GO:0005634">
    <property type="term" value="C:nucleus"/>
    <property type="evidence" value="ECO:0007669"/>
    <property type="project" value="UniProtKB-SubCell"/>
</dbReference>
<sequence>MTAEPRYGHLVVIARSGADGKAFPMHSDRVVIGRQETCDIRMQRPEVSKQHCTIRVVDNKVVLRNLSENGTAVNARVLGVGQQATLGTGDVITVVGRSLRYEAPRHGPQPCTPQTRAQPRLQPPNTDSQLMAQRRAGQASARLGNNAPASARRLDRRQLSAGAGAAGIVRPARNPETARKLKLWHEHYSAAQAHAPASAGSAGSAVDLRAESPPPQLYASNDDLDASGGGGGGGTGLDAPADDVFAGPSASGTATALFRQMTAVATTAEEPAMLQQQQPPRDTQLAGEVARIMDEINRLAHAAESPRRPADARSAEAPAERTQQQQRQQRRRSRSLPRALYPPLQPQRLAAKPAEAARAADGAAYGSEDETSRATVGVSPSSSYARSPTLLRQRQTESPENRPPGVATVSAAAAASFAAGVVAKGERSPAEFFARLRRPPGVQPASSSSPLKRTVSSGGRPTRAMSRPLVIRPSLSDLGPLAADAAEASDDVPTEPEPDSDGDGDGHGGGHGGGDEPLVTPATPRTRSEMPASLVATPSARKSVRFGPALSPEVFDARAPPSTPLRRGTPLPIARASSILRLSADAVHPPTPHPAVRMASRISDQHQPQPQQQQQPPPPQLVFRSLLQPRDTRRREVHRYLASLAALDEHPSAMPVPVSVSMPLPASVPLPLSLPLPATPVKRPADAMLVDEPAVEIVEDGEPSRPRRRRSVRLARGEGRRATLAVMAGTPVSRPSPLTLPQSPVLVVRTCAGVYSPIKEAAEAAVGAASADKPGDARKARRERRRTAPAGRVAASSAFKKTSATITTTSTTNGSSETLPRFGDFSASIAAMAAALGEDVPTLPFAQPKTDGGAKKPAADAHLESSDSGNESEPSALPLPESLSPLCEHPLGLADAMHMQLQLNDAPLEPSASGDAASAMPVPAPRPASASRLSSSETLLLEQARLQARLINPGVDMDANADPDHVRRSRRSRRQTTSVLETLSDVDAASATQQLPAVSTTAVAADNDDTGDDGVLDTDDLLARRQRLRRMQERKRRRQTIAELKKRRSSWRGWMPAAAATASPANSPLRAPADLLVSSPPRSPSPLPSPEMRSRDRSANYQAGLSDADLPVHVPASSRSQVPFASRAMSPRGEDDAGNSEESSSFASSLNGNFNSLNLRTRGMYPPPLWNTSSNNSKHNPPGSLDMAPPLGAEGSPTKKRRLADYVAGAFGLRSGSPSSAVSAVNSDSDTAKHAYPPRPQSIDADWEHVDASAIPTSERLPSANILAAAEITTPAAAANEHGLIAVGRGDDLDEEIRPHMSASLSSASESLRNSLLASKGTALPAATNVSAASSATAVKPRAKPSSSIALHMQKRPSASNITSRLPSRQNSAASIGRINSSSSSSISSSSNVRVPVASQKKSDSLKGRQMQQQQQQQQKQKRLPEPKAPRNRRNTMHAGVSSKASTAMPAAPAAPAITRSARKRKVDSAQPVSAEAKPAPEPLTRRRASSAIRRPAITASASSQSQAQAQTQAPAPPVAPPSVKNRRRTLAAETPSRRAPVPPPRTPPTTRSAKRTKRA</sequence>
<keyword evidence="10" id="KW-1185">Reference proteome</keyword>
<evidence type="ECO:0000256" key="7">
    <source>
        <dbReference type="SAM" id="MobiDB-lite"/>
    </source>
</evidence>
<keyword evidence="5" id="KW-0539">Nucleus</keyword>
<feature type="compositionally biased region" description="Polar residues" evidence="7">
    <location>
        <begin position="1170"/>
        <end position="1179"/>
    </location>
</feature>
<feature type="compositionally biased region" description="Low complexity" evidence="7">
    <location>
        <begin position="192"/>
        <end position="205"/>
    </location>
</feature>
<feature type="region of interest" description="Disordered" evidence="7">
    <location>
        <begin position="907"/>
        <end position="935"/>
    </location>
</feature>
<dbReference type="PANTHER" id="PTHR21603">
    <property type="entry name" value="ANTIGEN KI-67-LIKE PROTEIN"/>
    <property type="match status" value="1"/>
</dbReference>
<feature type="compositionally biased region" description="Polar residues" evidence="7">
    <location>
        <begin position="1357"/>
        <end position="1370"/>
    </location>
</feature>
<feature type="compositionally biased region" description="Gly residues" evidence="7">
    <location>
        <begin position="227"/>
        <end position="236"/>
    </location>
</feature>
<feature type="region of interest" description="Disordered" evidence="7">
    <location>
        <begin position="1030"/>
        <end position="1149"/>
    </location>
</feature>
<keyword evidence="2" id="KW-1017">Isopeptide bond</keyword>
<proteinExistence type="predicted"/>
<dbReference type="GO" id="GO:0051983">
    <property type="term" value="P:regulation of chromosome segregation"/>
    <property type="evidence" value="ECO:0007669"/>
    <property type="project" value="TreeGrafter"/>
</dbReference>
<dbReference type="InterPro" id="IPR029334">
    <property type="entry name" value="PP1-bd"/>
</dbReference>
<dbReference type="Pfam" id="PF00498">
    <property type="entry name" value="FHA"/>
    <property type="match status" value="1"/>
</dbReference>
<keyword evidence="6" id="KW-0131">Cell cycle</keyword>
<organism evidence="9 10">
    <name type="scientific">Coemansia erecta</name>
    <dbReference type="NCBI Taxonomy" id="147472"/>
    <lineage>
        <taxon>Eukaryota</taxon>
        <taxon>Fungi</taxon>
        <taxon>Fungi incertae sedis</taxon>
        <taxon>Zoopagomycota</taxon>
        <taxon>Kickxellomycotina</taxon>
        <taxon>Kickxellomycetes</taxon>
        <taxon>Kickxellales</taxon>
        <taxon>Kickxellaceae</taxon>
        <taxon>Coemansia</taxon>
    </lineage>
</organism>
<evidence type="ECO:0000256" key="4">
    <source>
        <dbReference type="ARBA" id="ARBA00022843"/>
    </source>
</evidence>
<feature type="compositionally biased region" description="Acidic residues" evidence="7">
    <location>
        <begin position="487"/>
        <end position="503"/>
    </location>
</feature>
<feature type="compositionally biased region" description="Polar residues" evidence="7">
    <location>
        <begin position="112"/>
        <end position="131"/>
    </location>
</feature>
<keyword evidence="3" id="KW-0597">Phosphoprotein</keyword>
<feature type="compositionally biased region" description="Basic residues" evidence="7">
    <location>
        <begin position="1030"/>
        <end position="1050"/>
    </location>
</feature>
<reference evidence="9" key="1">
    <citation type="submission" date="2022-07" db="EMBL/GenBank/DDBJ databases">
        <title>Phylogenomic reconstructions and comparative analyses of Kickxellomycotina fungi.</title>
        <authorList>
            <person name="Reynolds N.K."/>
            <person name="Stajich J.E."/>
            <person name="Barry K."/>
            <person name="Grigoriev I.V."/>
            <person name="Crous P."/>
            <person name="Smith M.E."/>
        </authorList>
    </citation>
    <scope>NUCLEOTIDE SEQUENCE</scope>
    <source>
        <strain evidence="9">NBRC 32514</strain>
    </source>
</reference>
<feature type="region of interest" description="Disordered" evidence="7">
    <location>
        <begin position="1165"/>
        <end position="1198"/>
    </location>
</feature>
<dbReference type="PANTHER" id="PTHR21603:SF17">
    <property type="entry name" value="PROLIFERATION MARKER PROTEIN KI-67"/>
    <property type="match status" value="1"/>
</dbReference>
<dbReference type="GO" id="GO:0005694">
    <property type="term" value="C:chromosome"/>
    <property type="evidence" value="ECO:0007669"/>
    <property type="project" value="TreeGrafter"/>
</dbReference>
<name>A0A9W7Y4N2_9FUNG</name>
<dbReference type="EMBL" id="JANBOJ010000017">
    <property type="protein sequence ID" value="KAJ1724926.1"/>
    <property type="molecule type" value="Genomic_DNA"/>
</dbReference>
<dbReference type="Proteomes" id="UP001149813">
    <property type="component" value="Unassembled WGS sequence"/>
</dbReference>
<evidence type="ECO:0000256" key="2">
    <source>
        <dbReference type="ARBA" id="ARBA00022499"/>
    </source>
</evidence>
<feature type="compositionally biased region" description="Low complexity" evidence="7">
    <location>
        <begin position="1140"/>
        <end position="1149"/>
    </location>
</feature>